<evidence type="ECO:0000256" key="1">
    <source>
        <dbReference type="SAM" id="MobiDB-lite"/>
    </source>
</evidence>
<dbReference type="PANTHER" id="PTHR34580:SF3">
    <property type="entry name" value="PROTEIN PAFB"/>
    <property type="match status" value="1"/>
</dbReference>
<keyword evidence="5" id="KW-1185">Reference proteome</keyword>
<reference evidence="4" key="1">
    <citation type="submission" date="2021-01" db="EMBL/GenBank/DDBJ databases">
        <title>Whole genome shotgun sequence of Cellulomonas chitinilytica NBRC 110799.</title>
        <authorList>
            <person name="Komaki H."/>
            <person name="Tamura T."/>
        </authorList>
    </citation>
    <scope>NUCLEOTIDE SEQUENCE</scope>
    <source>
        <strain evidence="4">NBRC 110799</strain>
    </source>
</reference>
<dbReference type="InterPro" id="IPR026881">
    <property type="entry name" value="WYL_dom"/>
</dbReference>
<dbReference type="AlphaFoldDB" id="A0A919U4B0"/>
<evidence type="ECO:0000313" key="4">
    <source>
        <dbReference type="EMBL" id="GIG23272.1"/>
    </source>
</evidence>
<dbReference type="Gene3D" id="1.10.10.10">
    <property type="entry name" value="Winged helix-like DNA-binding domain superfamily/Winged helix DNA-binding domain"/>
    <property type="match status" value="1"/>
</dbReference>
<feature type="compositionally biased region" description="Low complexity" evidence="1">
    <location>
        <begin position="313"/>
        <end position="338"/>
    </location>
</feature>
<evidence type="ECO:0000259" key="2">
    <source>
        <dbReference type="Pfam" id="PF08279"/>
    </source>
</evidence>
<feature type="region of interest" description="Disordered" evidence="1">
    <location>
        <begin position="313"/>
        <end position="350"/>
    </location>
</feature>
<proteinExistence type="predicted"/>
<dbReference type="InterPro" id="IPR013196">
    <property type="entry name" value="HTH_11"/>
</dbReference>
<name>A0A919U4B0_9CELL</name>
<dbReference type="Pfam" id="PF13280">
    <property type="entry name" value="WYL"/>
    <property type="match status" value="1"/>
</dbReference>
<dbReference type="RefSeq" id="WP_203758276.1">
    <property type="nucleotide sequence ID" value="NZ_BONK01000017.1"/>
</dbReference>
<evidence type="ECO:0000313" key="5">
    <source>
        <dbReference type="Proteomes" id="UP000632740"/>
    </source>
</evidence>
<sequence>MSEEQNPTARALVALELIQRSPGITAQRLADALGVTERAARRYVATLRAADIPIVATRGPYGGYRVGRGVRPPPMLFSADEALALVMALLDGHHDVADPGAPVGTALGKILRSLPESVAQPAQAVRAAVSPAPDGSAARPDPATTTTLVEASTARRSVRLEYRSESGRTWHTDVDPWAVVVRHGRWYLLCHAHHADARRAYRVDRVLGVELLDATFTPPDDLDPVAELEAHLAVGWEFGVDVVIQAPVHRARAWVPRTIGRLEALDGSSCRLVATTSNPYWYAERLAVLPVPFRVVGGPELLATVRSLGRRMTSATSGTTGATDSAAPNSAANASTDPGAPDGVTPATAT</sequence>
<gene>
    <name evidence="4" type="ORF">Cch01nite_39960</name>
</gene>
<protein>
    <submittedName>
        <fullName evidence="4">Transcriptional regulator</fullName>
    </submittedName>
</protein>
<comment type="caution">
    <text evidence="4">The sequence shown here is derived from an EMBL/GenBank/DDBJ whole genome shotgun (WGS) entry which is preliminary data.</text>
</comment>
<evidence type="ECO:0000259" key="3">
    <source>
        <dbReference type="Pfam" id="PF13280"/>
    </source>
</evidence>
<dbReference type="InterPro" id="IPR036390">
    <property type="entry name" value="WH_DNA-bd_sf"/>
</dbReference>
<dbReference type="InterPro" id="IPR036388">
    <property type="entry name" value="WH-like_DNA-bd_sf"/>
</dbReference>
<dbReference type="InterPro" id="IPR051534">
    <property type="entry name" value="CBASS_pafABC_assoc_protein"/>
</dbReference>
<feature type="domain" description="WYL" evidence="3">
    <location>
        <begin position="145"/>
        <end position="210"/>
    </location>
</feature>
<dbReference type="PANTHER" id="PTHR34580">
    <property type="match status" value="1"/>
</dbReference>
<organism evidence="4 5">
    <name type="scientific">Cellulomonas chitinilytica</name>
    <dbReference type="NCBI Taxonomy" id="398759"/>
    <lineage>
        <taxon>Bacteria</taxon>
        <taxon>Bacillati</taxon>
        <taxon>Actinomycetota</taxon>
        <taxon>Actinomycetes</taxon>
        <taxon>Micrococcales</taxon>
        <taxon>Cellulomonadaceae</taxon>
        <taxon>Cellulomonas</taxon>
    </lineage>
</organism>
<dbReference type="PROSITE" id="PS52050">
    <property type="entry name" value="WYL"/>
    <property type="match status" value="1"/>
</dbReference>
<dbReference type="SUPFAM" id="SSF46785">
    <property type="entry name" value="Winged helix' DNA-binding domain"/>
    <property type="match status" value="1"/>
</dbReference>
<dbReference type="Pfam" id="PF08279">
    <property type="entry name" value="HTH_11"/>
    <property type="match status" value="1"/>
</dbReference>
<dbReference type="EMBL" id="BONK01000017">
    <property type="protein sequence ID" value="GIG23272.1"/>
    <property type="molecule type" value="Genomic_DNA"/>
</dbReference>
<dbReference type="Proteomes" id="UP000632740">
    <property type="component" value="Unassembled WGS sequence"/>
</dbReference>
<accession>A0A919U4B0</accession>
<feature type="domain" description="Helix-turn-helix type 11" evidence="2">
    <location>
        <begin position="15"/>
        <end position="65"/>
    </location>
</feature>